<evidence type="ECO:0000256" key="1">
    <source>
        <dbReference type="ARBA" id="ARBA00022741"/>
    </source>
</evidence>
<evidence type="ECO:0000313" key="7">
    <source>
        <dbReference type="EMBL" id="ELY83604.1"/>
    </source>
</evidence>
<keyword evidence="3" id="KW-0175">Coiled coil</keyword>
<evidence type="ECO:0000256" key="2">
    <source>
        <dbReference type="ARBA" id="ARBA00022840"/>
    </source>
</evidence>
<accession>L9ZB46</accession>
<dbReference type="InterPro" id="IPR003960">
    <property type="entry name" value="ATPase_AAA_CS"/>
</dbReference>
<dbReference type="Pfam" id="PF17862">
    <property type="entry name" value="AAA_lid_3"/>
    <property type="match status" value="1"/>
</dbReference>
<dbReference type="InterPro" id="IPR003593">
    <property type="entry name" value="AAA+_ATPase"/>
</dbReference>
<protein>
    <submittedName>
        <fullName evidence="7">ATPase AAA</fullName>
    </submittedName>
</protein>
<dbReference type="EMBL" id="AOIK01000043">
    <property type="protein sequence ID" value="ELY83604.1"/>
    <property type="molecule type" value="Genomic_DNA"/>
</dbReference>
<sequence length="344" mass="38451">MFLLESEYESRAKDLRDRASEVEDQEEASRLFKRSSSLYRKAAEKTGNREKASALNQLAEQLEREADKALQTESVPVQETGSSYFSSPPDVDFSDVGGMEDLKSQLRDQVVTQFQETEYRGALGVSPTNGILLYGPPGTGKTLVSKAVCGELGYPWAEVDTADLVSKYVGESAEQAQRLFQEALEIQPCVVFLDEIDAVAGHRGQGVKTDSERQRVNQLLQSLDRVQGEDILVVAATNLLEEVDSAIRRSGRFDEEIQVGLPDEDARRKILKVHLRDREHRVRGEELQEVAETTDGFSGSDLESCVESAAQQAHIESIEDDRLQPIKFQHLQNAVRDFSREEES</sequence>
<keyword evidence="1 4" id="KW-0547">Nucleotide-binding</keyword>
<comment type="similarity">
    <text evidence="4">Belongs to the AAA ATPase family.</text>
</comment>
<comment type="caution">
    <text evidence="7">The sequence shown here is derived from an EMBL/GenBank/DDBJ whole genome shotgun (WGS) entry which is preliminary data.</text>
</comment>
<dbReference type="GO" id="GO:0005524">
    <property type="term" value="F:ATP binding"/>
    <property type="evidence" value="ECO:0007669"/>
    <property type="project" value="UniProtKB-KW"/>
</dbReference>
<dbReference type="PANTHER" id="PTHR23077:SF198">
    <property type="entry name" value="ATP-DEPENDENT ZINC METALLOPROTEASE FTSH"/>
    <property type="match status" value="1"/>
</dbReference>
<proteinExistence type="inferred from homology"/>
<feature type="region of interest" description="Disordered" evidence="5">
    <location>
        <begin position="67"/>
        <end position="89"/>
    </location>
</feature>
<keyword evidence="2 4" id="KW-0067">ATP-binding</keyword>
<dbReference type="InterPro" id="IPR003959">
    <property type="entry name" value="ATPase_AAA_core"/>
</dbReference>
<dbReference type="Proteomes" id="UP000011511">
    <property type="component" value="Unassembled WGS sequence"/>
</dbReference>
<evidence type="ECO:0000256" key="5">
    <source>
        <dbReference type="SAM" id="MobiDB-lite"/>
    </source>
</evidence>
<dbReference type="GO" id="GO:0016887">
    <property type="term" value="F:ATP hydrolysis activity"/>
    <property type="evidence" value="ECO:0007669"/>
    <property type="project" value="InterPro"/>
</dbReference>
<evidence type="ECO:0000256" key="3">
    <source>
        <dbReference type="ARBA" id="ARBA00023054"/>
    </source>
</evidence>
<dbReference type="Pfam" id="PF00004">
    <property type="entry name" value="AAA"/>
    <property type="match status" value="1"/>
</dbReference>
<dbReference type="SMART" id="SM00382">
    <property type="entry name" value="AAA"/>
    <property type="match status" value="1"/>
</dbReference>
<gene>
    <name evidence="7" type="ORF">C485_17667</name>
</gene>
<dbReference type="Gene3D" id="1.10.8.60">
    <property type="match status" value="1"/>
</dbReference>
<dbReference type="CDD" id="cd19481">
    <property type="entry name" value="RecA-like_protease"/>
    <property type="match status" value="1"/>
</dbReference>
<feature type="compositionally biased region" description="Polar residues" evidence="5">
    <location>
        <begin position="71"/>
        <end position="86"/>
    </location>
</feature>
<dbReference type="AlphaFoldDB" id="L9ZB46"/>
<dbReference type="InterPro" id="IPR050168">
    <property type="entry name" value="AAA_ATPase_domain"/>
</dbReference>
<name>L9ZB46_NATA2</name>
<dbReference type="FunFam" id="3.40.50.300:FF:001025">
    <property type="entry name" value="ATPase family, AAA domain-containing 2B"/>
    <property type="match status" value="1"/>
</dbReference>
<dbReference type="PATRIC" id="fig|1227494.3.peg.3550"/>
<evidence type="ECO:0000259" key="6">
    <source>
        <dbReference type="SMART" id="SM00382"/>
    </source>
</evidence>
<dbReference type="SUPFAM" id="SSF52540">
    <property type="entry name" value="P-loop containing nucleoside triphosphate hydrolases"/>
    <property type="match status" value="1"/>
</dbReference>
<evidence type="ECO:0000256" key="4">
    <source>
        <dbReference type="RuleBase" id="RU003651"/>
    </source>
</evidence>
<reference evidence="7 8" key="1">
    <citation type="journal article" date="2014" name="PLoS Genet.">
        <title>Phylogenetically driven sequencing of extremely halophilic archaea reveals strategies for static and dynamic osmo-response.</title>
        <authorList>
            <person name="Becker E.A."/>
            <person name="Seitzer P.M."/>
            <person name="Tritt A."/>
            <person name="Larsen D."/>
            <person name="Krusor M."/>
            <person name="Yao A.I."/>
            <person name="Wu D."/>
            <person name="Madern D."/>
            <person name="Eisen J.A."/>
            <person name="Darling A.E."/>
            <person name="Facciotti M.T."/>
        </authorList>
    </citation>
    <scope>NUCLEOTIDE SEQUENCE [LARGE SCALE GENOMIC DNA]</scope>
    <source>
        <strain evidence="7 8">JCM 12890</strain>
    </source>
</reference>
<dbReference type="PANTHER" id="PTHR23077">
    <property type="entry name" value="AAA-FAMILY ATPASE"/>
    <property type="match status" value="1"/>
</dbReference>
<feature type="region of interest" description="Disordered" evidence="5">
    <location>
        <begin position="1"/>
        <end position="27"/>
    </location>
</feature>
<feature type="compositionally biased region" description="Basic and acidic residues" evidence="5">
    <location>
        <begin position="8"/>
        <end position="21"/>
    </location>
</feature>
<dbReference type="InterPro" id="IPR041569">
    <property type="entry name" value="AAA_lid_3"/>
</dbReference>
<keyword evidence="8" id="KW-1185">Reference proteome</keyword>
<dbReference type="PROSITE" id="PS00674">
    <property type="entry name" value="AAA"/>
    <property type="match status" value="1"/>
</dbReference>
<feature type="domain" description="AAA+ ATPase" evidence="6">
    <location>
        <begin position="127"/>
        <end position="263"/>
    </location>
</feature>
<organism evidence="7 8">
    <name type="scientific">Natrinema altunense (strain JCM 12890 / CGMCC 1.3731 / AJ2)</name>
    <dbReference type="NCBI Taxonomy" id="1227494"/>
    <lineage>
        <taxon>Archaea</taxon>
        <taxon>Methanobacteriati</taxon>
        <taxon>Methanobacteriota</taxon>
        <taxon>Stenosarchaea group</taxon>
        <taxon>Halobacteria</taxon>
        <taxon>Halobacteriales</taxon>
        <taxon>Natrialbaceae</taxon>
        <taxon>Natrinema</taxon>
    </lineage>
</organism>
<evidence type="ECO:0000313" key="8">
    <source>
        <dbReference type="Proteomes" id="UP000011511"/>
    </source>
</evidence>
<dbReference type="Gene3D" id="3.40.50.300">
    <property type="entry name" value="P-loop containing nucleotide triphosphate hydrolases"/>
    <property type="match status" value="1"/>
</dbReference>
<dbReference type="InterPro" id="IPR027417">
    <property type="entry name" value="P-loop_NTPase"/>
</dbReference>